<comment type="caution">
    <text evidence="11">The sequence shown here is derived from an EMBL/GenBank/DDBJ whole genome shotgun (WGS) entry which is preliminary data.</text>
</comment>
<sequence>MKLRSSVVFGISALAVSGVHGTRNFQRQCRGLAHSLDISGARDVFSEFVPSGTVVELPVRDPSCNRTSQDVTVNLCRVGMSVSTSDRSGIYMEAWLPEHWSGRFLHTGNGGLGGCIMYEDIEYAASFGFASVGTNNGHDGVYGDDFLHNPDVVADYAYRAVHTGVVVGKDVTQSFYGTPHTKSYFLSCSAGGRSGFKEAQDFPEDFDGIIAGAPAISFNNITSWSCSFLPTTGPVGSPTFVPMDMWPIIHDDVLAQCDEIDGLRDGILESPDLCDYTPDCLICAEGQTTGCLTPTQAETVRTIYSPLVGEDGSLTYPRMQPGSEDTEAPAAYYYGVPFIEYEWFKYVVFNDSDWDPFSLAPPDYTFIHNQNPFDVETWKGDLSGFKERGGKMLTYHGLKDGVITSEISPLYYEHVSQTMGLSSSEMDDFYRLFRISGMAHCEGGPGAAFIGNTRRNMATEDPDENVLWSIVRWVEQGIAPDTITGTAYVNGSKSAGVAFKRKHCRWPFRNVYQGGDPDLEDSWGCVYSGLNVS</sequence>
<keyword evidence="12" id="KW-1185">Reference proteome</keyword>
<keyword evidence="7" id="KW-0106">Calcium</keyword>
<gene>
    <name evidence="11" type="ORF">DL764_007089</name>
</gene>
<dbReference type="Proteomes" id="UP000293360">
    <property type="component" value="Unassembled WGS sequence"/>
</dbReference>
<feature type="chain" id="PRO_5021041179" description="Carboxylic ester hydrolase" evidence="10">
    <location>
        <begin position="22"/>
        <end position="533"/>
    </location>
</feature>
<evidence type="ECO:0000256" key="2">
    <source>
        <dbReference type="ARBA" id="ARBA00022487"/>
    </source>
</evidence>
<dbReference type="Pfam" id="PF07519">
    <property type="entry name" value="Tannase"/>
    <property type="match status" value="2"/>
</dbReference>
<organism evidence="11 12">
    <name type="scientific">Monosporascus ibericus</name>
    <dbReference type="NCBI Taxonomy" id="155417"/>
    <lineage>
        <taxon>Eukaryota</taxon>
        <taxon>Fungi</taxon>
        <taxon>Dikarya</taxon>
        <taxon>Ascomycota</taxon>
        <taxon>Pezizomycotina</taxon>
        <taxon>Sordariomycetes</taxon>
        <taxon>Xylariomycetidae</taxon>
        <taxon>Xylariales</taxon>
        <taxon>Xylariales incertae sedis</taxon>
        <taxon>Monosporascus</taxon>
    </lineage>
</organism>
<evidence type="ECO:0000256" key="7">
    <source>
        <dbReference type="ARBA" id="ARBA00022837"/>
    </source>
</evidence>
<evidence type="ECO:0000256" key="3">
    <source>
        <dbReference type="ARBA" id="ARBA00022651"/>
    </source>
</evidence>
<dbReference type="PANTHER" id="PTHR33938:SF15">
    <property type="entry name" value="FERULOYL ESTERASE B-RELATED"/>
    <property type="match status" value="1"/>
</dbReference>
<keyword evidence="3" id="KW-0119">Carbohydrate metabolism</keyword>
<keyword evidence="5 10" id="KW-0732">Signal</keyword>
<evidence type="ECO:0000313" key="12">
    <source>
        <dbReference type="Proteomes" id="UP000293360"/>
    </source>
</evidence>
<dbReference type="InterPro" id="IPR029058">
    <property type="entry name" value="AB_hydrolase_fold"/>
</dbReference>
<dbReference type="GO" id="GO:0046872">
    <property type="term" value="F:metal ion binding"/>
    <property type="evidence" value="ECO:0007669"/>
    <property type="project" value="UniProtKB-KW"/>
</dbReference>
<dbReference type="OrthoDB" id="3039123at2759"/>
<proteinExistence type="inferred from homology"/>
<evidence type="ECO:0000256" key="9">
    <source>
        <dbReference type="ARBA" id="ARBA00034075"/>
    </source>
</evidence>
<dbReference type="PANTHER" id="PTHR33938">
    <property type="entry name" value="FERULOYL ESTERASE B-RELATED"/>
    <property type="match status" value="1"/>
</dbReference>
<reference evidence="11 12" key="1">
    <citation type="submission" date="2018-06" db="EMBL/GenBank/DDBJ databases">
        <title>Complete Genomes of Monosporascus.</title>
        <authorList>
            <person name="Robinson A.J."/>
            <person name="Natvig D.O."/>
        </authorList>
    </citation>
    <scope>NUCLEOTIDE SEQUENCE [LARGE SCALE GENOMIC DNA]</scope>
    <source>
        <strain evidence="11 12">CBS 110550</strain>
    </source>
</reference>
<evidence type="ECO:0000313" key="11">
    <source>
        <dbReference type="EMBL" id="RYO98441.1"/>
    </source>
</evidence>
<evidence type="ECO:0000256" key="5">
    <source>
        <dbReference type="ARBA" id="ARBA00022729"/>
    </source>
</evidence>
<accession>A0A4Q4T6J4</accession>
<name>A0A4Q4T6J4_9PEZI</name>
<dbReference type="EC" id="3.1.1.-" evidence="10"/>
<comment type="similarity">
    <text evidence="1 10">Belongs to the tannase family.</text>
</comment>
<keyword evidence="8" id="KW-1015">Disulfide bond</keyword>
<evidence type="ECO:0000256" key="8">
    <source>
        <dbReference type="ARBA" id="ARBA00023157"/>
    </source>
</evidence>
<dbReference type="InterPro" id="IPR011118">
    <property type="entry name" value="Tannase/feruloyl_esterase"/>
</dbReference>
<protein>
    <recommendedName>
        <fullName evidence="10">Carboxylic ester hydrolase</fullName>
        <ecNumber evidence="10">3.1.1.-</ecNumber>
    </recommendedName>
</protein>
<feature type="signal peptide" evidence="10">
    <location>
        <begin position="1"/>
        <end position="21"/>
    </location>
</feature>
<comment type="catalytic activity">
    <reaction evidence="9">
        <text>feruloyl-polysaccharide + H2O = ferulate + polysaccharide.</text>
        <dbReference type="EC" id="3.1.1.73"/>
    </reaction>
</comment>
<evidence type="ECO:0000256" key="4">
    <source>
        <dbReference type="ARBA" id="ARBA00022723"/>
    </source>
</evidence>
<dbReference type="AlphaFoldDB" id="A0A4Q4T6J4"/>
<keyword evidence="2" id="KW-0719">Serine esterase</keyword>
<evidence type="ECO:0000256" key="6">
    <source>
        <dbReference type="ARBA" id="ARBA00022801"/>
    </source>
</evidence>
<evidence type="ECO:0000256" key="1">
    <source>
        <dbReference type="ARBA" id="ARBA00006249"/>
    </source>
</evidence>
<dbReference type="GO" id="GO:0045493">
    <property type="term" value="P:xylan catabolic process"/>
    <property type="evidence" value="ECO:0007669"/>
    <property type="project" value="UniProtKB-KW"/>
</dbReference>
<keyword evidence="6 10" id="KW-0378">Hydrolase</keyword>
<keyword evidence="3" id="KW-0858">Xylan degradation</keyword>
<dbReference type="GO" id="GO:0030600">
    <property type="term" value="F:feruloyl esterase activity"/>
    <property type="evidence" value="ECO:0007669"/>
    <property type="project" value="UniProtKB-EC"/>
</dbReference>
<dbReference type="SUPFAM" id="SSF53474">
    <property type="entry name" value="alpha/beta-Hydrolases"/>
    <property type="match status" value="1"/>
</dbReference>
<dbReference type="EMBL" id="QJNU01000460">
    <property type="protein sequence ID" value="RYO98441.1"/>
    <property type="molecule type" value="Genomic_DNA"/>
</dbReference>
<keyword evidence="3" id="KW-0624">Polysaccharide degradation</keyword>
<evidence type="ECO:0000256" key="10">
    <source>
        <dbReference type="RuleBase" id="RU361238"/>
    </source>
</evidence>
<keyword evidence="4" id="KW-0479">Metal-binding</keyword>